<protein>
    <submittedName>
        <fullName evidence="2">Uncharacterized protein</fullName>
    </submittedName>
</protein>
<evidence type="ECO:0000256" key="1">
    <source>
        <dbReference type="SAM" id="MobiDB-lite"/>
    </source>
</evidence>
<dbReference type="EMBL" id="GBRH01196567">
    <property type="protein sequence ID" value="JAE01329.1"/>
    <property type="molecule type" value="Transcribed_RNA"/>
</dbReference>
<feature type="region of interest" description="Disordered" evidence="1">
    <location>
        <begin position="1"/>
        <end position="35"/>
    </location>
</feature>
<proteinExistence type="predicted"/>
<feature type="compositionally biased region" description="Basic and acidic residues" evidence="1">
    <location>
        <begin position="1"/>
        <end position="23"/>
    </location>
</feature>
<reference evidence="2" key="2">
    <citation type="journal article" date="2015" name="Data Brief">
        <title>Shoot transcriptome of the giant reed, Arundo donax.</title>
        <authorList>
            <person name="Barrero R.A."/>
            <person name="Guerrero F.D."/>
            <person name="Moolhuijzen P."/>
            <person name="Goolsby J.A."/>
            <person name="Tidwell J."/>
            <person name="Bellgard S.E."/>
            <person name="Bellgard M.I."/>
        </authorList>
    </citation>
    <scope>NUCLEOTIDE SEQUENCE</scope>
    <source>
        <tissue evidence="2">Shoot tissue taken approximately 20 cm above the soil surface</tissue>
    </source>
</reference>
<evidence type="ECO:0000313" key="2">
    <source>
        <dbReference type="EMBL" id="JAE01329.1"/>
    </source>
</evidence>
<dbReference type="AlphaFoldDB" id="A0A0A9EQP2"/>
<reference evidence="2" key="1">
    <citation type="submission" date="2014-09" db="EMBL/GenBank/DDBJ databases">
        <authorList>
            <person name="Magalhaes I.L.F."/>
            <person name="Oliveira U."/>
            <person name="Santos F.R."/>
            <person name="Vidigal T.H.D.A."/>
            <person name="Brescovit A.D."/>
            <person name="Santos A.J."/>
        </authorList>
    </citation>
    <scope>NUCLEOTIDE SEQUENCE</scope>
    <source>
        <tissue evidence="2">Shoot tissue taken approximately 20 cm above the soil surface</tissue>
    </source>
</reference>
<feature type="compositionally biased region" description="Polar residues" evidence="1">
    <location>
        <begin position="24"/>
        <end position="35"/>
    </location>
</feature>
<accession>A0A0A9EQP2</accession>
<sequence>MATGEARMEHKEVGSRSTEHKQEATASTSKQHTLGSAWTSALCRRCVDFVERGSGWPSNCCSTMPQCPLNGW</sequence>
<organism evidence="2">
    <name type="scientific">Arundo donax</name>
    <name type="common">Giant reed</name>
    <name type="synonym">Donax arundinaceus</name>
    <dbReference type="NCBI Taxonomy" id="35708"/>
    <lineage>
        <taxon>Eukaryota</taxon>
        <taxon>Viridiplantae</taxon>
        <taxon>Streptophyta</taxon>
        <taxon>Embryophyta</taxon>
        <taxon>Tracheophyta</taxon>
        <taxon>Spermatophyta</taxon>
        <taxon>Magnoliopsida</taxon>
        <taxon>Liliopsida</taxon>
        <taxon>Poales</taxon>
        <taxon>Poaceae</taxon>
        <taxon>PACMAD clade</taxon>
        <taxon>Arundinoideae</taxon>
        <taxon>Arundineae</taxon>
        <taxon>Arundo</taxon>
    </lineage>
</organism>
<name>A0A0A9EQP2_ARUDO</name>